<protein>
    <recommendedName>
        <fullName evidence="9">U-box domain-containing protein</fullName>
    </recommendedName>
</protein>
<dbReference type="UniPathway" id="UPA00886"/>
<keyword evidence="4" id="KW-0833">Ubl conjugation pathway</keyword>
<dbReference type="GO" id="GO:0005634">
    <property type="term" value="C:nucleus"/>
    <property type="evidence" value="ECO:0007669"/>
    <property type="project" value="UniProtKB-SubCell"/>
</dbReference>
<name>I0Z0J0_COCSC</name>
<dbReference type="RefSeq" id="XP_005648703.1">
    <property type="nucleotide sequence ID" value="XM_005648646.1"/>
</dbReference>
<dbReference type="GO" id="GO:0016925">
    <property type="term" value="P:protein sumoylation"/>
    <property type="evidence" value="ECO:0007669"/>
    <property type="project" value="UniProtKB-UniPathway"/>
</dbReference>
<evidence type="ECO:0000256" key="5">
    <source>
        <dbReference type="ARBA" id="ARBA00023242"/>
    </source>
</evidence>
<reference evidence="7 8" key="1">
    <citation type="journal article" date="2012" name="Genome Biol.">
        <title>The genome of the polar eukaryotic microalga coccomyxa subellipsoidea reveals traits of cold adaptation.</title>
        <authorList>
            <person name="Blanc G."/>
            <person name="Agarkova I."/>
            <person name="Grimwood J."/>
            <person name="Kuo A."/>
            <person name="Brueggeman A."/>
            <person name="Dunigan D."/>
            <person name="Gurnon J."/>
            <person name="Ladunga I."/>
            <person name="Lindquist E."/>
            <person name="Lucas S."/>
            <person name="Pangilinan J."/>
            <person name="Proschold T."/>
            <person name="Salamov A."/>
            <person name="Schmutz J."/>
            <person name="Weeks D."/>
            <person name="Yamada T."/>
            <person name="Claverie J.M."/>
            <person name="Grigoriev I."/>
            <person name="Van Etten J."/>
            <person name="Lomsadze A."/>
            <person name="Borodovsky M."/>
        </authorList>
    </citation>
    <scope>NUCLEOTIDE SEQUENCE [LARGE SCALE GENOMIC DNA]</scope>
    <source>
        <strain evidence="7 8">C-169</strain>
    </source>
</reference>
<evidence type="ECO:0000256" key="3">
    <source>
        <dbReference type="ARBA" id="ARBA00022679"/>
    </source>
</evidence>
<accession>I0Z0J0</accession>
<evidence type="ECO:0000313" key="8">
    <source>
        <dbReference type="Proteomes" id="UP000007264"/>
    </source>
</evidence>
<dbReference type="AlphaFoldDB" id="I0Z0J0"/>
<feature type="compositionally biased region" description="Basic residues" evidence="6">
    <location>
        <begin position="190"/>
        <end position="207"/>
    </location>
</feature>
<dbReference type="KEGG" id="csl:COCSUDRAFT_41448"/>
<dbReference type="GO" id="GO:0000724">
    <property type="term" value="P:double-strand break repair via homologous recombination"/>
    <property type="evidence" value="ECO:0007669"/>
    <property type="project" value="InterPro"/>
</dbReference>
<proteinExistence type="predicted"/>
<comment type="pathway">
    <text evidence="2">Protein modification; protein sumoylation.</text>
</comment>
<organism evidence="7 8">
    <name type="scientific">Coccomyxa subellipsoidea (strain C-169)</name>
    <name type="common">Green microalga</name>
    <dbReference type="NCBI Taxonomy" id="574566"/>
    <lineage>
        <taxon>Eukaryota</taxon>
        <taxon>Viridiplantae</taxon>
        <taxon>Chlorophyta</taxon>
        <taxon>core chlorophytes</taxon>
        <taxon>Trebouxiophyceae</taxon>
        <taxon>Trebouxiophyceae incertae sedis</taxon>
        <taxon>Coccomyxaceae</taxon>
        <taxon>Coccomyxa</taxon>
        <taxon>Coccomyxa subellipsoidea</taxon>
    </lineage>
</organism>
<dbReference type="EMBL" id="AGSI01000006">
    <property type="protein sequence ID" value="EIE24159.1"/>
    <property type="molecule type" value="Genomic_DNA"/>
</dbReference>
<dbReference type="PANTHER" id="PTHR21330:SF1">
    <property type="entry name" value="E3 SUMO-PROTEIN LIGASE NSE2"/>
    <property type="match status" value="1"/>
</dbReference>
<keyword evidence="3" id="KW-0808">Transferase</keyword>
<dbReference type="Gene3D" id="3.30.40.10">
    <property type="entry name" value="Zinc/RING finger domain, C3HC4 (zinc finger)"/>
    <property type="match status" value="1"/>
</dbReference>
<dbReference type="eggNOG" id="KOG2979">
    <property type="taxonomic scope" value="Eukaryota"/>
</dbReference>
<dbReference type="OrthoDB" id="511386at2759"/>
<dbReference type="PANTHER" id="PTHR21330">
    <property type="entry name" value="E3 SUMO-PROTEIN LIGASE NSE2"/>
    <property type="match status" value="1"/>
</dbReference>
<evidence type="ECO:0008006" key="9">
    <source>
        <dbReference type="Google" id="ProtNLM"/>
    </source>
</evidence>
<dbReference type="STRING" id="574566.I0Z0J0"/>
<evidence type="ECO:0000256" key="2">
    <source>
        <dbReference type="ARBA" id="ARBA00004718"/>
    </source>
</evidence>
<dbReference type="InterPro" id="IPR026846">
    <property type="entry name" value="Nse2(Mms21)"/>
</dbReference>
<sequence>MQNVDPPCDIVTEFAELFERAQATDKVDSCRKTLAELTMMEAQIKAQAEAFKRMSQGYEASIDSSTDFMARLEQTNAEIPVNCNPEEEERFREMQEKLWRVNHPNEPMPAAGGAADEDEDVIVADSGNDLARNVKCPISGVEVLNLKEPVVDEVGFVYEKESIEGWLVPHGNRPVEAPIAGTSHKITKAGLKKATRVIREQRRRQKRPQTQQAEDAAVLDV</sequence>
<dbReference type="Proteomes" id="UP000007264">
    <property type="component" value="Unassembled WGS sequence"/>
</dbReference>
<dbReference type="GO" id="GO:0061665">
    <property type="term" value="F:SUMO ligase activity"/>
    <property type="evidence" value="ECO:0007669"/>
    <property type="project" value="TreeGrafter"/>
</dbReference>
<keyword evidence="5" id="KW-0539">Nucleus</keyword>
<gene>
    <name evidence="7" type="ORF">COCSUDRAFT_41448</name>
</gene>
<evidence type="ECO:0000313" key="7">
    <source>
        <dbReference type="EMBL" id="EIE24159.1"/>
    </source>
</evidence>
<comment type="caution">
    <text evidence="7">The sequence shown here is derived from an EMBL/GenBank/DDBJ whole genome shotgun (WGS) entry which is preliminary data.</text>
</comment>
<dbReference type="GO" id="GO:0030915">
    <property type="term" value="C:Smc5-Smc6 complex"/>
    <property type="evidence" value="ECO:0007669"/>
    <property type="project" value="InterPro"/>
</dbReference>
<feature type="region of interest" description="Disordered" evidence="6">
    <location>
        <begin position="190"/>
        <end position="221"/>
    </location>
</feature>
<dbReference type="InterPro" id="IPR013083">
    <property type="entry name" value="Znf_RING/FYVE/PHD"/>
</dbReference>
<evidence type="ECO:0000256" key="1">
    <source>
        <dbReference type="ARBA" id="ARBA00004123"/>
    </source>
</evidence>
<evidence type="ECO:0000256" key="6">
    <source>
        <dbReference type="SAM" id="MobiDB-lite"/>
    </source>
</evidence>
<dbReference type="GeneID" id="17042157"/>
<comment type="subcellular location">
    <subcellularLocation>
        <location evidence="1">Nucleus</location>
    </subcellularLocation>
</comment>
<evidence type="ECO:0000256" key="4">
    <source>
        <dbReference type="ARBA" id="ARBA00022786"/>
    </source>
</evidence>
<keyword evidence="8" id="KW-1185">Reference proteome</keyword>